<sequence>MILFILLTSILSIQAKSCASTPITCESILYRDLCQSVEDYNYNSLCEWDDYSYKCQKVSPAKLPCNQFLNEYTCKQKSYKCFWEGQQTSIFSESSQQENTEGNCVDLTCQSFNNRFSCRSFADISCDWQNDDCIQVTKCEDFKTIKGCIKSRLNQKCAAIVDGKVVQQQKRLAPDDLNLQCLIEDCKHRIKMSDCNFVNGVQCFWRNNKCSKCSDYDTYDSCIKNQGQCFWNMNQCQNIECQQLSNPIMCNLKKGQCIWNQLKYKCELNSEKLDEHCYQEYLSTQNKALQIDIMILMIVIMIY</sequence>
<dbReference type="AlphaFoldDB" id="A0A8S1Q535"/>
<dbReference type="Proteomes" id="UP000688137">
    <property type="component" value="Unassembled WGS sequence"/>
</dbReference>
<protein>
    <recommendedName>
        <fullName evidence="4">Transmembrane protein</fullName>
    </recommendedName>
</protein>
<proteinExistence type="predicted"/>
<comment type="caution">
    <text evidence="2">The sequence shown here is derived from an EMBL/GenBank/DDBJ whole genome shotgun (WGS) entry which is preliminary data.</text>
</comment>
<evidence type="ECO:0000256" key="1">
    <source>
        <dbReference type="SAM" id="SignalP"/>
    </source>
</evidence>
<keyword evidence="1" id="KW-0732">Signal</keyword>
<feature type="signal peptide" evidence="1">
    <location>
        <begin position="1"/>
        <end position="15"/>
    </location>
</feature>
<reference evidence="2" key="1">
    <citation type="submission" date="2021-01" db="EMBL/GenBank/DDBJ databases">
        <authorList>
            <consortium name="Genoscope - CEA"/>
            <person name="William W."/>
        </authorList>
    </citation>
    <scope>NUCLEOTIDE SEQUENCE</scope>
</reference>
<dbReference type="OMA" id="QCLIEDC"/>
<dbReference type="EMBL" id="CAJJDM010000147">
    <property type="protein sequence ID" value="CAD8110135.1"/>
    <property type="molecule type" value="Genomic_DNA"/>
</dbReference>
<name>A0A8S1Q535_PARPR</name>
<gene>
    <name evidence="2" type="ORF">PPRIM_AZ9-3.1.T1430033</name>
</gene>
<feature type="chain" id="PRO_5035735674" description="Transmembrane protein" evidence="1">
    <location>
        <begin position="16"/>
        <end position="303"/>
    </location>
</feature>
<accession>A0A8S1Q535</accession>
<evidence type="ECO:0000313" key="3">
    <source>
        <dbReference type="Proteomes" id="UP000688137"/>
    </source>
</evidence>
<evidence type="ECO:0000313" key="2">
    <source>
        <dbReference type="EMBL" id="CAD8110135.1"/>
    </source>
</evidence>
<organism evidence="2 3">
    <name type="scientific">Paramecium primaurelia</name>
    <dbReference type="NCBI Taxonomy" id="5886"/>
    <lineage>
        <taxon>Eukaryota</taxon>
        <taxon>Sar</taxon>
        <taxon>Alveolata</taxon>
        <taxon>Ciliophora</taxon>
        <taxon>Intramacronucleata</taxon>
        <taxon>Oligohymenophorea</taxon>
        <taxon>Peniculida</taxon>
        <taxon>Parameciidae</taxon>
        <taxon>Paramecium</taxon>
    </lineage>
</organism>
<evidence type="ECO:0008006" key="4">
    <source>
        <dbReference type="Google" id="ProtNLM"/>
    </source>
</evidence>
<keyword evidence="3" id="KW-1185">Reference proteome</keyword>